<dbReference type="AlphaFoldDB" id="A0A5D3AY61"/>
<feature type="compositionally biased region" description="Basic residues" evidence="1">
    <location>
        <begin position="171"/>
        <end position="183"/>
    </location>
</feature>
<sequence length="183" mass="20039">MFLSLPPAASAKLYGDVKPFVSFESTPSPTTPSSTTSTTPSSTPSSNKSSSTTPPRQKLRRSPPGIDPAVASVLFLSKDRARHTRHHKSTPMKLEVCYKDHTGRTKGGMEAVADALKDQDKRGAADIARERLVGIKPSPAVPAVKREREEDEGVEFYPRSIDFFGDEDKKKGAKRANKKMRKV</sequence>
<proteinExistence type="predicted"/>
<accession>A0A5D3AY61</accession>
<comment type="caution">
    <text evidence="2">The sequence shown here is derived from an EMBL/GenBank/DDBJ whole genome shotgun (WGS) entry which is preliminary data.</text>
</comment>
<evidence type="ECO:0000256" key="1">
    <source>
        <dbReference type="SAM" id="MobiDB-lite"/>
    </source>
</evidence>
<dbReference type="EMBL" id="NIDF01000033">
    <property type="protein sequence ID" value="TYJ55802.1"/>
    <property type="molecule type" value="Genomic_DNA"/>
</dbReference>
<feature type="region of interest" description="Disordered" evidence="1">
    <location>
        <begin position="20"/>
        <end position="69"/>
    </location>
</feature>
<name>A0A5D3AY61_9TREE</name>
<dbReference type="Proteomes" id="UP000322245">
    <property type="component" value="Unassembled WGS sequence"/>
</dbReference>
<keyword evidence="3" id="KW-1185">Reference proteome</keyword>
<feature type="region of interest" description="Disordered" evidence="1">
    <location>
        <begin position="164"/>
        <end position="183"/>
    </location>
</feature>
<evidence type="ECO:0000313" key="3">
    <source>
        <dbReference type="Proteomes" id="UP000322245"/>
    </source>
</evidence>
<gene>
    <name evidence="2" type="ORF">B9479_003454</name>
</gene>
<evidence type="ECO:0000313" key="2">
    <source>
        <dbReference type="EMBL" id="TYJ55802.1"/>
    </source>
</evidence>
<organism evidence="2 3">
    <name type="scientific">Cryptococcus floricola</name>
    <dbReference type="NCBI Taxonomy" id="2591691"/>
    <lineage>
        <taxon>Eukaryota</taxon>
        <taxon>Fungi</taxon>
        <taxon>Dikarya</taxon>
        <taxon>Basidiomycota</taxon>
        <taxon>Agaricomycotina</taxon>
        <taxon>Tremellomycetes</taxon>
        <taxon>Tremellales</taxon>
        <taxon>Cryptococcaceae</taxon>
        <taxon>Cryptococcus</taxon>
    </lineage>
</organism>
<protein>
    <submittedName>
        <fullName evidence="2">Uncharacterized protein</fullName>
    </submittedName>
</protein>
<reference evidence="2 3" key="1">
    <citation type="submission" date="2017-05" db="EMBL/GenBank/DDBJ databases">
        <title>The Genome Sequence of Tsuchiyaea wingfieldii DSM 27421.</title>
        <authorList>
            <person name="Cuomo C."/>
            <person name="Passer A."/>
            <person name="Billmyre B."/>
            <person name="Heitman J."/>
        </authorList>
    </citation>
    <scope>NUCLEOTIDE SEQUENCE [LARGE SCALE GENOMIC DNA]</scope>
    <source>
        <strain evidence="2 3">DSM 27421</strain>
    </source>
</reference>
<feature type="compositionally biased region" description="Low complexity" evidence="1">
    <location>
        <begin position="25"/>
        <end position="55"/>
    </location>
</feature>